<comment type="caution">
    <text evidence="2">The sequence shown here is derived from an EMBL/GenBank/DDBJ whole genome shotgun (WGS) entry which is preliminary data.</text>
</comment>
<gene>
    <name evidence="2" type="ORF">GS597_13935</name>
</gene>
<dbReference type="InterPro" id="IPR039060">
    <property type="entry name" value="Antitox_HigA"/>
</dbReference>
<dbReference type="GO" id="GO:0001046">
    <property type="term" value="F:core promoter sequence-specific DNA binding"/>
    <property type="evidence" value="ECO:0007669"/>
    <property type="project" value="TreeGrafter"/>
</dbReference>
<feature type="domain" description="HTH cro/C1-type" evidence="1">
    <location>
        <begin position="89"/>
        <end position="131"/>
    </location>
</feature>
<dbReference type="InterPro" id="IPR001387">
    <property type="entry name" value="Cro/C1-type_HTH"/>
</dbReference>
<dbReference type="GO" id="GO:0006355">
    <property type="term" value="P:regulation of DNA-templated transcription"/>
    <property type="evidence" value="ECO:0007669"/>
    <property type="project" value="InterPro"/>
</dbReference>
<dbReference type="SUPFAM" id="SSF47413">
    <property type="entry name" value="lambda repressor-like DNA-binding domains"/>
    <property type="match status" value="1"/>
</dbReference>
<dbReference type="PANTHER" id="PTHR40455:SF1">
    <property type="entry name" value="ANTITOXIN HIGA"/>
    <property type="match status" value="1"/>
</dbReference>
<dbReference type="Gene3D" id="1.10.260.40">
    <property type="entry name" value="lambda repressor-like DNA-binding domains"/>
    <property type="match status" value="1"/>
</dbReference>
<evidence type="ECO:0000313" key="3">
    <source>
        <dbReference type="Proteomes" id="UP000607397"/>
    </source>
</evidence>
<dbReference type="AlphaFoldDB" id="A0A8K2A0N7"/>
<reference evidence="2" key="1">
    <citation type="submission" date="2019-12" db="EMBL/GenBank/DDBJ databases">
        <title>High-Quality draft genome sequences of three cyanobacteria isolated from the limestone walls of the Old Cathedral of Coimbra.</title>
        <authorList>
            <person name="Tiago I."/>
            <person name="Soares F."/>
            <person name="Portugal A."/>
        </authorList>
    </citation>
    <scope>NUCLEOTIDE SEQUENCE [LARGE SCALE GENOMIC DNA]</scope>
    <source>
        <strain evidence="2">C</strain>
    </source>
</reference>
<dbReference type="Proteomes" id="UP000607397">
    <property type="component" value="Unassembled WGS sequence"/>
</dbReference>
<dbReference type="PROSITE" id="PS50943">
    <property type="entry name" value="HTH_CROC1"/>
    <property type="match status" value="1"/>
</dbReference>
<name>A0A8K2A0N7_9CYAN</name>
<dbReference type="PANTHER" id="PTHR40455">
    <property type="entry name" value="ANTITOXIN HIGA"/>
    <property type="match status" value="1"/>
</dbReference>
<protein>
    <submittedName>
        <fullName evidence="2">Transcriptional regulator</fullName>
    </submittedName>
</protein>
<evidence type="ECO:0000313" key="2">
    <source>
        <dbReference type="EMBL" id="NCJ07588.1"/>
    </source>
</evidence>
<dbReference type="EMBL" id="WVIC01000029">
    <property type="protein sequence ID" value="NCJ07588.1"/>
    <property type="molecule type" value="Genomic_DNA"/>
</dbReference>
<sequence>MTLTFDKSAYCNLLTKVIPKIIETEDEYEYVMLVTEKLTFQKDRTPEETALYKLLVTLIETYESEKYALDEVRPHEALQHIMEASETRQSDLVGIIGSSGVVSEIVNGKRSISKSQAKALGEYFKVSSSLFI</sequence>
<proteinExistence type="predicted"/>
<dbReference type="RefSeq" id="WP_161826067.1">
    <property type="nucleotide sequence ID" value="NZ_WVIC01000029.1"/>
</dbReference>
<dbReference type="InterPro" id="IPR010982">
    <property type="entry name" value="Lambda_DNA-bd_dom_sf"/>
</dbReference>
<accession>A0A8K2A0N7</accession>
<organism evidence="2 3">
    <name type="scientific">Petrachloros mirabilis ULC683</name>
    <dbReference type="NCBI Taxonomy" id="2781853"/>
    <lineage>
        <taxon>Bacteria</taxon>
        <taxon>Bacillati</taxon>
        <taxon>Cyanobacteriota</taxon>
        <taxon>Cyanophyceae</taxon>
        <taxon>Synechococcales</taxon>
        <taxon>Petrachlorosaceae</taxon>
        <taxon>Petrachloros</taxon>
        <taxon>Petrachloros mirabilis</taxon>
    </lineage>
</organism>
<evidence type="ECO:0000259" key="1">
    <source>
        <dbReference type="PROSITE" id="PS50943"/>
    </source>
</evidence>
<keyword evidence="3" id="KW-1185">Reference proteome</keyword>